<dbReference type="PROSITE" id="PS50943">
    <property type="entry name" value="HTH_CROC1"/>
    <property type="match status" value="1"/>
</dbReference>
<sequence>MDATTQGQSFADWLRLQMAAKGYAVDGPRAGGPSLLARQIGVHRATISRILKDGAIPKAATLRAIADQLHIPRSVMLDAAGVSDEERAGSGPEPPAEPDSSADANEDPEPDPAVLFDGGLRNDSEKAIWAITALPWQARQAAIEATRTEARRILAERTVDKTSTRRLA</sequence>
<organism evidence="3 4">
    <name type="scientific">Actinomadura violacea</name>
    <dbReference type="NCBI Taxonomy" id="2819934"/>
    <lineage>
        <taxon>Bacteria</taxon>
        <taxon>Bacillati</taxon>
        <taxon>Actinomycetota</taxon>
        <taxon>Actinomycetes</taxon>
        <taxon>Streptosporangiales</taxon>
        <taxon>Thermomonosporaceae</taxon>
        <taxon>Actinomadura</taxon>
    </lineage>
</organism>
<dbReference type="RefSeq" id="WP_208250950.1">
    <property type="nucleotide sequence ID" value="NZ_JAGEPF010000035.1"/>
</dbReference>
<dbReference type="SMART" id="SM00530">
    <property type="entry name" value="HTH_XRE"/>
    <property type="match status" value="1"/>
</dbReference>
<dbReference type="InterPro" id="IPR010982">
    <property type="entry name" value="Lambda_DNA-bd_dom_sf"/>
</dbReference>
<dbReference type="Proteomes" id="UP000680206">
    <property type="component" value="Unassembled WGS sequence"/>
</dbReference>
<feature type="region of interest" description="Disordered" evidence="1">
    <location>
        <begin position="77"/>
        <end position="119"/>
    </location>
</feature>
<reference evidence="3 4" key="1">
    <citation type="submission" date="2021-03" db="EMBL/GenBank/DDBJ databases">
        <title>Actinomadura violae sp. nov., isolated from lichen in Thailand.</title>
        <authorList>
            <person name="Kanchanasin P."/>
            <person name="Saeng-In P."/>
            <person name="Phongsopitanun W."/>
            <person name="Yuki M."/>
            <person name="Kudo T."/>
            <person name="Ohkuma M."/>
            <person name="Tanasupawat S."/>
        </authorList>
    </citation>
    <scope>NUCLEOTIDE SEQUENCE [LARGE SCALE GENOMIC DNA]</scope>
    <source>
        <strain evidence="3 4">LCR2-06</strain>
    </source>
</reference>
<keyword evidence="4" id="KW-1185">Reference proteome</keyword>
<protein>
    <submittedName>
        <fullName evidence="3">Helix-turn-helix domain-containing protein</fullName>
    </submittedName>
</protein>
<evidence type="ECO:0000256" key="1">
    <source>
        <dbReference type="SAM" id="MobiDB-lite"/>
    </source>
</evidence>
<dbReference type="EMBL" id="JAGEPF010000035">
    <property type="protein sequence ID" value="MBO2464461.1"/>
    <property type="molecule type" value="Genomic_DNA"/>
</dbReference>
<dbReference type="CDD" id="cd00093">
    <property type="entry name" value="HTH_XRE"/>
    <property type="match status" value="1"/>
</dbReference>
<evidence type="ECO:0000259" key="2">
    <source>
        <dbReference type="PROSITE" id="PS50943"/>
    </source>
</evidence>
<evidence type="ECO:0000313" key="3">
    <source>
        <dbReference type="EMBL" id="MBO2464461.1"/>
    </source>
</evidence>
<feature type="domain" description="HTH cro/C1-type" evidence="2">
    <location>
        <begin position="36"/>
        <end position="76"/>
    </location>
</feature>
<dbReference type="Pfam" id="PF01381">
    <property type="entry name" value="HTH_3"/>
    <property type="match status" value="1"/>
</dbReference>
<name>A0ABS3S624_9ACTN</name>
<gene>
    <name evidence="3" type="ORF">J4709_43510</name>
</gene>
<dbReference type="InterPro" id="IPR001387">
    <property type="entry name" value="Cro/C1-type_HTH"/>
</dbReference>
<comment type="caution">
    <text evidence="3">The sequence shown here is derived from an EMBL/GenBank/DDBJ whole genome shotgun (WGS) entry which is preliminary data.</text>
</comment>
<dbReference type="SUPFAM" id="SSF47413">
    <property type="entry name" value="lambda repressor-like DNA-binding domains"/>
    <property type="match status" value="1"/>
</dbReference>
<proteinExistence type="predicted"/>
<accession>A0ABS3S624</accession>
<dbReference type="Gene3D" id="1.10.260.40">
    <property type="entry name" value="lambda repressor-like DNA-binding domains"/>
    <property type="match status" value="1"/>
</dbReference>
<evidence type="ECO:0000313" key="4">
    <source>
        <dbReference type="Proteomes" id="UP000680206"/>
    </source>
</evidence>